<dbReference type="Gene3D" id="1.25.40.20">
    <property type="entry name" value="Ankyrin repeat-containing domain"/>
    <property type="match status" value="1"/>
</dbReference>
<accession>A0A7C8PSV1</accession>
<dbReference type="Pfam" id="PF13606">
    <property type="entry name" value="Ank_3"/>
    <property type="match status" value="1"/>
</dbReference>
<proteinExistence type="predicted"/>
<evidence type="ECO:0000313" key="2">
    <source>
        <dbReference type="Proteomes" id="UP000479691"/>
    </source>
</evidence>
<reference evidence="1 2" key="1">
    <citation type="submission" date="2019-06" db="EMBL/GenBank/DDBJ databases">
        <authorList>
            <person name="Palmer J.M."/>
        </authorList>
    </citation>
    <scope>NUCLEOTIDE SEQUENCE [LARGE SCALE GENOMIC DNA]</scope>
    <source>
        <strain evidence="1 2">TWF788</strain>
    </source>
</reference>
<comment type="caution">
    <text evidence="1">The sequence shown here is derived from an EMBL/GenBank/DDBJ whole genome shotgun (WGS) entry which is preliminary data.</text>
</comment>
<evidence type="ECO:0000313" key="1">
    <source>
        <dbReference type="EMBL" id="KAF3178122.1"/>
    </source>
</evidence>
<organism evidence="1 2">
    <name type="scientific">Orbilia oligospora</name>
    <name type="common">Nematode-trapping fungus</name>
    <name type="synonym">Arthrobotrys oligospora</name>
    <dbReference type="NCBI Taxonomy" id="2813651"/>
    <lineage>
        <taxon>Eukaryota</taxon>
        <taxon>Fungi</taxon>
        <taxon>Dikarya</taxon>
        <taxon>Ascomycota</taxon>
        <taxon>Pezizomycotina</taxon>
        <taxon>Orbiliomycetes</taxon>
        <taxon>Orbiliales</taxon>
        <taxon>Orbiliaceae</taxon>
        <taxon>Orbilia</taxon>
    </lineage>
</organism>
<gene>
    <name evidence="1" type="ORF">TWF788_007565</name>
</gene>
<sequence>MERIPQEILQQVINEVVNKEGLWSSLILRRVNRSWDRTVLRAICIEGVLDPLSNYGCSDTSLQRPLENSYHRCFPHMLQRPPHWHIVPILETLALSSTRYVLNAASLAIRRAVDWIEQNFQKEFPNRSCNTRMLSEIIVIIDKDLWLWSLFKRVGYKPTETCEKDGEMDLRRSADLIMGLAVYTGDIQLYRSIRERIPNYQDAIVATTMVAAYRGNEEILKEMLDIAKQAKTKFPHLGKTSTGYLRAPHWCEIFKSSITYNVNSIHGGISIIRQLAIAGHAEILRRAIGYQPWWKHLTFAIQEAMCLTQDLDTLKVLWDALSEIPDDRLIKLVAMQRAAFVAVVFGGTEIVAYLLSQGLKPEEPIAHAVDTLTGGVMRSPAKESIMMTAVKYGRKDVVKLLLDHGVHPDTSARSIGQTSESAVALAVKAGRTDIQELFSQYGYCLHSA</sequence>
<dbReference type="EMBL" id="JAABOE010000042">
    <property type="protein sequence ID" value="KAF3178122.1"/>
    <property type="molecule type" value="Genomic_DNA"/>
</dbReference>
<dbReference type="InterPro" id="IPR036770">
    <property type="entry name" value="Ankyrin_rpt-contain_sf"/>
</dbReference>
<dbReference type="SUPFAM" id="SSF48403">
    <property type="entry name" value="Ankyrin repeat"/>
    <property type="match status" value="1"/>
</dbReference>
<dbReference type="AlphaFoldDB" id="A0A7C8PSV1"/>
<dbReference type="InterPro" id="IPR002110">
    <property type="entry name" value="Ankyrin_rpt"/>
</dbReference>
<dbReference type="Proteomes" id="UP000479691">
    <property type="component" value="Unassembled WGS sequence"/>
</dbReference>
<name>A0A7C8PSV1_ORBOL</name>
<protein>
    <submittedName>
        <fullName evidence="1">Uncharacterized protein</fullName>
    </submittedName>
</protein>